<comment type="function">
    <text evidence="7">Catalyzes the hydrolytic cleavage of the carbon-nitrogen bond in imidazolone-5-propanoate to yield N-formimidoyl-L-glutamate. It is the third step in the universal histidine degradation pathway.</text>
</comment>
<dbReference type="HAMAP" id="MF_00372">
    <property type="entry name" value="HutI"/>
    <property type="match status" value="1"/>
</dbReference>
<dbReference type="PANTHER" id="PTHR42752:SF1">
    <property type="entry name" value="IMIDAZOLONEPROPIONASE-RELATED"/>
    <property type="match status" value="1"/>
</dbReference>
<feature type="binding site" evidence="7">
    <location>
        <position position="164"/>
    </location>
    <ligand>
        <name>N-formimidoyl-L-glutamate</name>
        <dbReference type="ChEBI" id="CHEBI:58928"/>
    </ligand>
</feature>
<evidence type="ECO:0000256" key="4">
    <source>
        <dbReference type="ARBA" id="ARBA00022808"/>
    </source>
</evidence>
<dbReference type="InterPro" id="IPR032466">
    <property type="entry name" value="Metal_Hydrolase"/>
</dbReference>
<accession>A0ABP7HG23</accession>
<feature type="binding site" evidence="7">
    <location>
        <position position="336"/>
    </location>
    <ligand>
        <name>Fe(3+)</name>
        <dbReference type="ChEBI" id="CHEBI:29034"/>
    </ligand>
</feature>
<evidence type="ECO:0000256" key="5">
    <source>
        <dbReference type="ARBA" id="ARBA00022833"/>
    </source>
</evidence>
<feature type="domain" description="Amidohydrolase-related" evidence="8">
    <location>
        <begin position="83"/>
        <end position="423"/>
    </location>
</feature>
<feature type="binding site" evidence="7">
    <location>
        <position position="101"/>
    </location>
    <ligand>
        <name>4-imidazolone-5-propanoate</name>
        <dbReference type="ChEBI" id="CHEBI:77893"/>
    </ligand>
</feature>
<feature type="binding site" evidence="7">
    <location>
        <position position="265"/>
    </location>
    <ligand>
        <name>4-imidazolone-5-propanoate</name>
        <dbReference type="ChEBI" id="CHEBI:77893"/>
    </ligand>
</feature>
<gene>
    <name evidence="7 9" type="primary">hutI</name>
    <name evidence="9" type="ORF">GCM10022271_24180</name>
</gene>
<feature type="binding site" evidence="7">
    <location>
        <position position="164"/>
    </location>
    <ligand>
        <name>4-imidazolone-5-propanoate</name>
        <dbReference type="ChEBI" id="CHEBI:77893"/>
    </ligand>
</feature>
<name>A0ABP7HG23_9FLAO</name>
<keyword evidence="10" id="KW-1185">Reference proteome</keyword>
<keyword evidence="2 7" id="KW-0479">Metal-binding</keyword>
<dbReference type="EMBL" id="BAABBI010000005">
    <property type="protein sequence ID" value="GAA3790915.1"/>
    <property type="molecule type" value="Genomic_DNA"/>
</dbReference>
<feature type="binding site" evidence="7">
    <location>
        <position position="338"/>
    </location>
    <ligand>
        <name>N-formimidoyl-L-glutamate</name>
        <dbReference type="ChEBI" id="CHEBI:58928"/>
    </ligand>
</feature>
<evidence type="ECO:0000313" key="10">
    <source>
        <dbReference type="Proteomes" id="UP001501456"/>
    </source>
</evidence>
<dbReference type="Gene3D" id="2.30.40.10">
    <property type="entry name" value="Urease, subunit C, domain 1"/>
    <property type="match status" value="1"/>
</dbReference>
<evidence type="ECO:0000313" key="9">
    <source>
        <dbReference type="EMBL" id="GAA3790915.1"/>
    </source>
</evidence>
<dbReference type="CDD" id="cd01296">
    <property type="entry name" value="Imidazolone-5PH"/>
    <property type="match status" value="1"/>
</dbReference>
<dbReference type="Gene3D" id="3.20.20.140">
    <property type="entry name" value="Metal-dependent hydrolases"/>
    <property type="match status" value="1"/>
</dbReference>
<feature type="binding site" evidence="7">
    <location>
        <position position="92"/>
    </location>
    <ligand>
        <name>Zn(2+)</name>
        <dbReference type="ChEBI" id="CHEBI:29105"/>
    </ligand>
</feature>
<dbReference type="Pfam" id="PF01979">
    <property type="entry name" value="Amidohydro_1"/>
    <property type="match status" value="1"/>
</dbReference>
<reference evidence="10" key="1">
    <citation type="journal article" date="2019" name="Int. J. Syst. Evol. Microbiol.">
        <title>The Global Catalogue of Microorganisms (GCM) 10K type strain sequencing project: providing services to taxonomists for standard genome sequencing and annotation.</title>
        <authorList>
            <consortium name="The Broad Institute Genomics Platform"/>
            <consortium name="The Broad Institute Genome Sequencing Center for Infectious Disease"/>
            <person name="Wu L."/>
            <person name="Ma J."/>
        </authorList>
    </citation>
    <scope>NUCLEOTIDE SEQUENCE [LARGE SCALE GENOMIC DNA]</scope>
    <source>
        <strain evidence="10">JCM 17525</strain>
    </source>
</reference>
<feature type="binding site" evidence="7">
    <location>
        <position position="262"/>
    </location>
    <ligand>
        <name>Zn(2+)</name>
        <dbReference type="ChEBI" id="CHEBI:29105"/>
    </ligand>
</feature>
<feature type="binding site" evidence="7">
    <location>
        <position position="92"/>
    </location>
    <ligand>
        <name>Fe(3+)</name>
        <dbReference type="ChEBI" id="CHEBI:29034"/>
    </ligand>
</feature>
<dbReference type="InterPro" id="IPR005920">
    <property type="entry name" value="HutI"/>
</dbReference>
<feature type="binding site" evidence="7">
    <location>
        <position position="94"/>
    </location>
    <ligand>
        <name>Zn(2+)</name>
        <dbReference type="ChEBI" id="CHEBI:29105"/>
    </ligand>
</feature>
<feature type="binding site" evidence="7">
    <location>
        <position position="94"/>
    </location>
    <ligand>
        <name>Fe(3+)</name>
        <dbReference type="ChEBI" id="CHEBI:29034"/>
    </ligand>
</feature>
<evidence type="ECO:0000256" key="7">
    <source>
        <dbReference type="HAMAP-Rule" id="MF_00372"/>
    </source>
</evidence>
<keyword evidence="4 7" id="KW-0369">Histidine metabolism</keyword>
<feature type="binding site" evidence="7">
    <location>
        <position position="341"/>
    </location>
    <ligand>
        <name>4-imidazolone-5-propanoate</name>
        <dbReference type="ChEBI" id="CHEBI:77893"/>
    </ligand>
</feature>
<feature type="binding site" evidence="7">
    <location>
        <position position="262"/>
    </location>
    <ligand>
        <name>Fe(3+)</name>
        <dbReference type="ChEBI" id="CHEBI:29034"/>
    </ligand>
</feature>
<comment type="caution">
    <text evidence="9">The sequence shown here is derived from an EMBL/GenBank/DDBJ whole genome shotgun (WGS) entry which is preliminary data.</text>
</comment>
<comment type="subcellular location">
    <subcellularLocation>
        <location evidence="7">Cytoplasm</location>
    </subcellularLocation>
</comment>
<feature type="binding site" evidence="7">
    <location>
        <position position="336"/>
    </location>
    <ligand>
        <name>Zn(2+)</name>
        <dbReference type="ChEBI" id="CHEBI:29105"/>
    </ligand>
</feature>
<proteinExistence type="inferred from homology"/>
<dbReference type="SUPFAM" id="SSF51338">
    <property type="entry name" value="Composite domain of metallo-dependent hydrolases"/>
    <property type="match status" value="1"/>
</dbReference>
<dbReference type="SUPFAM" id="SSF51556">
    <property type="entry name" value="Metallo-dependent hydrolases"/>
    <property type="match status" value="1"/>
</dbReference>
<evidence type="ECO:0000256" key="1">
    <source>
        <dbReference type="ARBA" id="ARBA00012864"/>
    </source>
</evidence>
<evidence type="ECO:0000256" key="3">
    <source>
        <dbReference type="ARBA" id="ARBA00022801"/>
    </source>
</evidence>
<feature type="binding site" evidence="7">
    <location>
        <position position="340"/>
    </location>
    <ligand>
        <name>N-formimidoyl-L-glutamate</name>
        <dbReference type="ChEBI" id="CHEBI:58928"/>
    </ligand>
</feature>
<dbReference type="PANTHER" id="PTHR42752">
    <property type="entry name" value="IMIDAZOLONEPROPIONASE"/>
    <property type="match status" value="1"/>
</dbReference>
<comment type="catalytic activity">
    <reaction evidence="7">
        <text>4-imidazolone-5-propanoate + H2O = N-formimidoyl-L-glutamate</text>
        <dbReference type="Rhea" id="RHEA:23660"/>
        <dbReference type="ChEBI" id="CHEBI:15377"/>
        <dbReference type="ChEBI" id="CHEBI:58928"/>
        <dbReference type="ChEBI" id="CHEBI:77893"/>
        <dbReference type="EC" id="3.5.2.7"/>
    </reaction>
</comment>
<sequence length="426" mass="46934">MAFFITINPLKKQPVSILIKNIKELIQVRETNVLKVSGADMKELPTIKNAYLLIEHDTIVEYGKMEDCENIQADKTIDATGKVVLPTWCDSHTHIVYAGNREQEFVDRINGLSYEDIANRGGGILNSAEKLQNTSEEELYNQSVKRLKEVIKLGTGAIEIKSGYGLTVDAELKMLRVIKRLKKEFPVKVKATLLGAHAIPKAYKDNQKAYVDLVVNSMIPKVAEEELAHYIDVFCEKGYFTLEDTERILKAGLAHGLTPKIHVNQFNAFGGVALGVKYNALSVDHLEELSDDDVKALKGSNTMPVALPSCSYFLSIPYSPVRKLMKAGLPVALATDYNPGSTPSGNMNFVVSTACIKMKMTPEEAINAATINGAYAMGVSNMYGSICRGKKANVIITKEIPSYHFLPYAFGNNHIETVIINGVEIS</sequence>
<evidence type="ECO:0000259" key="8">
    <source>
        <dbReference type="Pfam" id="PF01979"/>
    </source>
</evidence>
<dbReference type="InterPro" id="IPR006680">
    <property type="entry name" value="Amidohydro-rel"/>
</dbReference>
<dbReference type="Proteomes" id="UP001501456">
    <property type="component" value="Unassembled WGS sequence"/>
</dbReference>
<keyword evidence="7" id="KW-0963">Cytoplasm</keyword>
<dbReference type="NCBIfam" id="TIGR01224">
    <property type="entry name" value="hutI"/>
    <property type="match status" value="1"/>
</dbReference>
<evidence type="ECO:0000256" key="6">
    <source>
        <dbReference type="ARBA" id="ARBA00023004"/>
    </source>
</evidence>
<comment type="cofactor">
    <cofactor evidence="7">
        <name>Zn(2+)</name>
        <dbReference type="ChEBI" id="CHEBI:29105"/>
    </cofactor>
    <cofactor evidence="7">
        <name>Fe(3+)</name>
        <dbReference type="ChEBI" id="CHEBI:29034"/>
    </cofactor>
    <text evidence="7">Binds 1 zinc or iron ion per subunit.</text>
</comment>
<dbReference type="InterPro" id="IPR011059">
    <property type="entry name" value="Metal-dep_hydrolase_composite"/>
</dbReference>
<comment type="similarity">
    <text evidence="7">Belongs to the metallo-dependent hydrolases superfamily. HutI family.</text>
</comment>
<feature type="binding site" evidence="7">
    <location>
        <position position="197"/>
    </location>
    <ligand>
        <name>4-imidazolone-5-propanoate</name>
        <dbReference type="ChEBI" id="CHEBI:77893"/>
    </ligand>
</feature>
<organism evidence="9 10">
    <name type="scientific">Corallibacter vietnamensis</name>
    <dbReference type="NCBI Taxonomy" id="904130"/>
    <lineage>
        <taxon>Bacteria</taxon>
        <taxon>Pseudomonadati</taxon>
        <taxon>Bacteroidota</taxon>
        <taxon>Flavobacteriia</taxon>
        <taxon>Flavobacteriales</taxon>
        <taxon>Flavobacteriaceae</taxon>
        <taxon>Corallibacter</taxon>
    </lineage>
</organism>
<evidence type="ECO:0000256" key="2">
    <source>
        <dbReference type="ARBA" id="ARBA00022723"/>
    </source>
</evidence>
<keyword evidence="6 7" id="KW-0408">Iron</keyword>
<comment type="pathway">
    <text evidence="7">Amino-acid degradation; L-histidine degradation into L-glutamate; N-formimidoyl-L-glutamate from L-histidine: step 3/3.</text>
</comment>
<keyword evidence="3 7" id="KW-0378">Hydrolase</keyword>
<keyword evidence="5 7" id="KW-0862">Zinc</keyword>
<dbReference type="EC" id="3.5.2.7" evidence="1 7"/>
<protein>
    <recommendedName>
        <fullName evidence="1 7">Imidazolonepropionase</fullName>
        <ecNumber evidence="1 7">3.5.2.7</ecNumber>
    </recommendedName>
    <alternativeName>
        <fullName evidence="7">Imidazolone-5-propionate hydrolase</fullName>
    </alternativeName>
</protein>